<organism evidence="1">
    <name type="scientific">Cacopsylla melanoneura</name>
    <dbReference type="NCBI Taxonomy" id="428564"/>
    <lineage>
        <taxon>Eukaryota</taxon>
        <taxon>Metazoa</taxon>
        <taxon>Ecdysozoa</taxon>
        <taxon>Arthropoda</taxon>
        <taxon>Hexapoda</taxon>
        <taxon>Insecta</taxon>
        <taxon>Pterygota</taxon>
        <taxon>Neoptera</taxon>
        <taxon>Paraneoptera</taxon>
        <taxon>Hemiptera</taxon>
        <taxon>Sternorrhyncha</taxon>
        <taxon>Psylloidea</taxon>
        <taxon>Psyllidae</taxon>
        <taxon>Psyllinae</taxon>
        <taxon>Cacopsylla</taxon>
    </lineage>
</organism>
<name>A0A8D8V6M4_9HEMI</name>
<protein>
    <submittedName>
        <fullName evidence="1">Uncharacterized protein</fullName>
    </submittedName>
</protein>
<dbReference type="EMBL" id="HBUF01356359">
    <property type="protein sequence ID" value="CAG6717750.1"/>
    <property type="molecule type" value="Transcribed_RNA"/>
</dbReference>
<dbReference type="AlphaFoldDB" id="A0A8D8V6M4"/>
<sequence>MTDIILLEKDIRRMMTNITHLEEIDLRKIRTNQKERTRETTRMIEKLIDENLEVMKGNADKVVKVNVDLNTVAGEKDNIIPVRIEVDLDHLVCQDPKNTNPNRRSLINMLNVKVTNQNLTQRTPILLQTLMSIFS</sequence>
<reference evidence="1" key="1">
    <citation type="submission" date="2021-05" db="EMBL/GenBank/DDBJ databases">
        <authorList>
            <person name="Alioto T."/>
            <person name="Alioto T."/>
            <person name="Gomez Garrido J."/>
        </authorList>
    </citation>
    <scope>NUCLEOTIDE SEQUENCE</scope>
</reference>
<evidence type="ECO:0000313" key="1">
    <source>
        <dbReference type="EMBL" id="CAG6717750.1"/>
    </source>
</evidence>
<dbReference type="EMBL" id="HBUF01356360">
    <property type="protein sequence ID" value="CAG6717753.1"/>
    <property type="molecule type" value="Transcribed_RNA"/>
</dbReference>
<accession>A0A8D8V6M4</accession>
<proteinExistence type="predicted"/>